<keyword evidence="2" id="KW-1185">Reference proteome</keyword>
<name>A0A5C3MWZ4_9AGAM</name>
<dbReference type="Proteomes" id="UP000305948">
    <property type="component" value="Unassembled WGS sequence"/>
</dbReference>
<protein>
    <submittedName>
        <fullName evidence="1">Uncharacterized protein</fullName>
    </submittedName>
</protein>
<proteinExistence type="predicted"/>
<gene>
    <name evidence="1" type="ORF">OE88DRAFT_1646419</name>
</gene>
<accession>A0A5C3MWZ4</accession>
<evidence type="ECO:0000313" key="1">
    <source>
        <dbReference type="EMBL" id="TFK49385.1"/>
    </source>
</evidence>
<reference evidence="1 2" key="1">
    <citation type="journal article" date="2019" name="Nat. Ecol. Evol.">
        <title>Megaphylogeny resolves global patterns of mushroom evolution.</title>
        <authorList>
            <person name="Varga T."/>
            <person name="Krizsan K."/>
            <person name="Foldi C."/>
            <person name="Dima B."/>
            <person name="Sanchez-Garcia M."/>
            <person name="Sanchez-Ramirez S."/>
            <person name="Szollosi G.J."/>
            <person name="Szarkandi J.G."/>
            <person name="Papp V."/>
            <person name="Albert L."/>
            <person name="Andreopoulos W."/>
            <person name="Angelini C."/>
            <person name="Antonin V."/>
            <person name="Barry K.W."/>
            <person name="Bougher N.L."/>
            <person name="Buchanan P."/>
            <person name="Buyck B."/>
            <person name="Bense V."/>
            <person name="Catcheside P."/>
            <person name="Chovatia M."/>
            <person name="Cooper J."/>
            <person name="Damon W."/>
            <person name="Desjardin D."/>
            <person name="Finy P."/>
            <person name="Geml J."/>
            <person name="Haridas S."/>
            <person name="Hughes K."/>
            <person name="Justo A."/>
            <person name="Karasinski D."/>
            <person name="Kautmanova I."/>
            <person name="Kiss B."/>
            <person name="Kocsube S."/>
            <person name="Kotiranta H."/>
            <person name="LaButti K.M."/>
            <person name="Lechner B.E."/>
            <person name="Liimatainen K."/>
            <person name="Lipzen A."/>
            <person name="Lukacs Z."/>
            <person name="Mihaltcheva S."/>
            <person name="Morgado L.N."/>
            <person name="Niskanen T."/>
            <person name="Noordeloos M.E."/>
            <person name="Ohm R.A."/>
            <person name="Ortiz-Santana B."/>
            <person name="Ovrebo C."/>
            <person name="Racz N."/>
            <person name="Riley R."/>
            <person name="Savchenko A."/>
            <person name="Shiryaev A."/>
            <person name="Soop K."/>
            <person name="Spirin V."/>
            <person name="Szebenyi C."/>
            <person name="Tomsovsky M."/>
            <person name="Tulloss R.E."/>
            <person name="Uehling J."/>
            <person name="Grigoriev I.V."/>
            <person name="Vagvolgyi C."/>
            <person name="Papp T."/>
            <person name="Martin F.M."/>
            <person name="Miettinen O."/>
            <person name="Hibbett D.S."/>
            <person name="Nagy L.G."/>
        </authorList>
    </citation>
    <scope>NUCLEOTIDE SEQUENCE [LARGE SCALE GENOMIC DNA]</scope>
    <source>
        <strain evidence="1 2">OMC1185</strain>
    </source>
</reference>
<dbReference type="AlphaFoldDB" id="A0A5C3MWZ4"/>
<evidence type="ECO:0000313" key="2">
    <source>
        <dbReference type="Proteomes" id="UP000305948"/>
    </source>
</evidence>
<sequence length="302" mass="33545">MIRVFHLVETQRRVQITSLGLHGTGKRVQEPEGTSRGEEDLGGLEVGVQLRYVFGTLQGVNRKTQTETKTIAMNFPGRYLRRWQKGSSGVERSTGWLTLDHKKRSSAEARLAASPSRSRHVIAPGPGKAKLKATVKSPPSCPTRREAFANDFDQSEGWDTTLLLHSSASSHPISRTMLSKIELAEESSRFCGYPAPNTLMRLAAGTVLLLHTPAVHEESCIIGRICDEVFTPRETRYIHPSTHGTGALSTEGDIFSRLTLEDFCPQHRVSRNRPHKNTQTKMVRAHIVQSESPMSDIEAILD</sequence>
<organism evidence="1 2">
    <name type="scientific">Heliocybe sulcata</name>
    <dbReference type="NCBI Taxonomy" id="5364"/>
    <lineage>
        <taxon>Eukaryota</taxon>
        <taxon>Fungi</taxon>
        <taxon>Dikarya</taxon>
        <taxon>Basidiomycota</taxon>
        <taxon>Agaricomycotina</taxon>
        <taxon>Agaricomycetes</taxon>
        <taxon>Gloeophyllales</taxon>
        <taxon>Gloeophyllaceae</taxon>
        <taxon>Heliocybe</taxon>
    </lineage>
</organism>
<dbReference type="EMBL" id="ML213516">
    <property type="protein sequence ID" value="TFK49385.1"/>
    <property type="molecule type" value="Genomic_DNA"/>
</dbReference>